<reference evidence="2 3" key="1">
    <citation type="submission" date="2015-07" db="EMBL/GenBank/DDBJ databases">
        <title>The genome of Melipona quadrifasciata.</title>
        <authorList>
            <person name="Pan H."/>
            <person name="Kapheim K."/>
        </authorList>
    </citation>
    <scope>NUCLEOTIDE SEQUENCE [LARGE SCALE GENOMIC DNA]</scope>
    <source>
        <strain evidence="2">0111107301</strain>
        <tissue evidence="2">Whole body</tissue>
    </source>
</reference>
<evidence type="ECO:0000313" key="3">
    <source>
        <dbReference type="Proteomes" id="UP000053105"/>
    </source>
</evidence>
<evidence type="ECO:0000313" key="2">
    <source>
        <dbReference type="EMBL" id="KOX78902.1"/>
    </source>
</evidence>
<sequence length="230" mass="25868">MLWILIAVTCIELSTFANAQSKKTTSMQEDANNTEPDHPSLLYTLNDGASVPMNLPAANLVENRNPRIYAPGPWISFRNLDFRQLYQTEMAFTSLTSAHLGKRGEHIDTSGAVRRLMPANSARSARYERDQFPFLQTVRMSLVSATTSSMEDARSKFLSWISSNYAFLKEQQATGYTEPSGKRTGWMPLPIRVRCTPAYNGCDLCTNYDRLPPFMGALRRPPELTTFGEP</sequence>
<protein>
    <submittedName>
        <fullName evidence="2">Uncharacterized protein</fullName>
    </submittedName>
</protein>
<keyword evidence="1" id="KW-0732">Signal</keyword>
<proteinExistence type="predicted"/>
<gene>
    <name evidence="2" type="ORF">WN51_08661</name>
</gene>
<keyword evidence="3" id="KW-1185">Reference proteome</keyword>
<dbReference type="OrthoDB" id="10627924at2759"/>
<feature type="chain" id="PRO_5005860151" evidence="1">
    <location>
        <begin position="20"/>
        <end position="230"/>
    </location>
</feature>
<name>A0A0N0U6V4_9HYME</name>
<dbReference type="AlphaFoldDB" id="A0A0N0U6V4"/>
<accession>A0A0N0U6V4</accession>
<evidence type="ECO:0000256" key="1">
    <source>
        <dbReference type="SAM" id="SignalP"/>
    </source>
</evidence>
<organism evidence="2 3">
    <name type="scientific">Melipona quadrifasciata</name>
    <dbReference type="NCBI Taxonomy" id="166423"/>
    <lineage>
        <taxon>Eukaryota</taxon>
        <taxon>Metazoa</taxon>
        <taxon>Ecdysozoa</taxon>
        <taxon>Arthropoda</taxon>
        <taxon>Hexapoda</taxon>
        <taxon>Insecta</taxon>
        <taxon>Pterygota</taxon>
        <taxon>Neoptera</taxon>
        <taxon>Endopterygota</taxon>
        <taxon>Hymenoptera</taxon>
        <taxon>Apocrita</taxon>
        <taxon>Aculeata</taxon>
        <taxon>Apoidea</taxon>
        <taxon>Anthophila</taxon>
        <taxon>Apidae</taxon>
        <taxon>Melipona</taxon>
    </lineage>
</organism>
<feature type="signal peptide" evidence="1">
    <location>
        <begin position="1"/>
        <end position="19"/>
    </location>
</feature>
<dbReference type="Proteomes" id="UP000053105">
    <property type="component" value="Unassembled WGS sequence"/>
</dbReference>
<dbReference type="EMBL" id="KQ435719">
    <property type="protein sequence ID" value="KOX78902.1"/>
    <property type="molecule type" value="Genomic_DNA"/>
</dbReference>